<feature type="region of interest" description="Disordered" evidence="4">
    <location>
        <begin position="223"/>
        <end position="252"/>
    </location>
</feature>
<evidence type="ECO:0000256" key="3">
    <source>
        <dbReference type="ARBA" id="ARBA00022801"/>
    </source>
</evidence>
<dbReference type="InterPro" id="IPR036523">
    <property type="entry name" value="SurE-like_sf"/>
</dbReference>
<evidence type="ECO:0000256" key="1">
    <source>
        <dbReference type="ARBA" id="ARBA00011062"/>
    </source>
</evidence>
<protein>
    <recommendedName>
        <fullName evidence="5">Survival protein SurE-like phosphatase/nucleotidase domain-containing protein</fullName>
    </recommendedName>
</protein>
<sequence>MPPAVCRPCVLVSNDDGVNAPGLRALVSALHEADCFDIVVLGPDRERSAQSHAISMGKPLTCTPINVEGVLEAFAVDGTPADSVMLALNSDVFKDKQIDLVVSGLNRGDNCGLHVIYSGTVGAAREATCKRVMAVAVSLDNHQARAVGDYQAAAVYTVAVLKAILGLLPGSTDIRQQLVGCTVNVNVPGGSHASIKGLHLTHQGTACVFPAFAEVYQQVAQVPVEDPPGSPSSAAQPILAQDPAAIKPGTTS</sequence>
<comment type="similarity">
    <text evidence="1">Belongs to the SurE nucleotidase family.</text>
</comment>
<dbReference type="PANTHER" id="PTHR30457:SF0">
    <property type="entry name" value="PHOSPHATASE, PUTATIVE (AFU_ORTHOLOGUE AFUA_4G01070)-RELATED"/>
    <property type="match status" value="1"/>
</dbReference>
<keyword evidence="3" id="KW-0378">Hydrolase</keyword>
<evidence type="ECO:0000313" key="7">
    <source>
        <dbReference type="Proteomes" id="UP001489004"/>
    </source>
</evidence>
<dbReference type="Proteomes" id="UP001489004">
    <property type="component" value="Unassembled WGS sequence"/>
</dbReference>
<comment type="caution">
    <text evidence="6">The sequence shown here is derived from an EMBL/GenBank/DDBJ whole genome shotgun (WGS) entry which is preliminary data.</text>
</comment>
<dbReference type="PANTHER" id="PTHR30457">
    <property type="entry name" value="5'-NUCLEOTIDASE SURE"/>
    <property type="match status" value="1"/>
</dbReference>
<dbReference type="InterPro" id="IPR030048">
    <property type="entry name" value="SurE"/>
</dbReference>
<keyword evidence="2" id="KW-0479">Metal-binding</keyword>
<dbReference type="GO" id="GO:0046872">
    <property type="term" value="F:metal ion binding"/>
    <property type="evidence" value="ECO:0007669"/>
    <property type="project" value="UniProtKB-KW"/>
</dbReference>
<evidence type="ECO:0000313" key="6">
    <source>
        <dbReference type="EMBL" id="KAK9819796.1"/>
    </source>
</evidence>
<dbReference type="EMBL" id="JALJOR010000003">
    <property type="protein sequence ID" value="KAK9819796.1"/>
    <property type="molecule type" value="Genomic_DNA"/>
</dbReference>
<dbReference type="NCBIfam" id="TIGR00087">
    <property type="entry name" value="surE"/>
    <property type="match status" value="1"/>
</dbReference>
<evidence type="ECO:0000256" key="4">
    <source>
        <dbReference type="SAM" id="MobiDB-lite"/>
    </source>
</evidence>
<evidence type="ECO:0000256" key="2">
    <source>
        <dbReference type="ARBA" id="ARBA00022723"/>
    </source>
</evidence>
<dbReference type="InterPro" id="IPR002828">
    <property type="entry name" value="SurE-like_Pase/nucleotidase"/>
</dbReference>
<keyword evidence="7" id="KW-1185">Reference proteome</keyword>
<dbReference type="SUPFAM" id="SSF64167">
    <property type="entry name" value="SurE-like"/>
    <property type="match status" value="1"/>
</dbReference>
<dbReference type="GO" id="GO:0008252">
    <property type="term" value="F:nucleotidase activity"/>
    <property type="evidence" value="ECO:0007669"/>
    <property type="project" value="InterPro"/>
</dbReference>
<accession>A0AAW1QEE5</accession>
<evidence type="ECO:0000259" key="5">
    <source>
        <dbReference type="Pfam" id="PF01975"/>
    </source>
</evidence>
<feature type="domain" description="Survival protein SurE-like phosphatase/nucleotidase" evidence="5">
    <location>
        <begin position="10"/>
        <end position="206"/>
    </location>
</feature>
<gene>
    <name evidence="6" type="ORF">WJX72_002469</name>
</gene>
<organism evidence="6 7">
    <name type="scientific">[Myrmecia] bisecta</name>
    <dbReference type="NCBI Taxonomy" id="41462"/>
    <lineage>
        <taxon>Eukaryota</taxon>
        <taxon>Viridiplantae</taxon>
        <taxon>Chlorophyta</taxon>
        <taxon>core chlorophytes</taxon>
        <taxon>Trebouxiophyceae</taxon>
        <taxon>Trebouxiales</taxon>
        <taxon>Trebouxiaceae</taxon>
        <taxon>Myrmecia</taxon>
    </lineage>
</organism>
<reference evidence="6 7" key="1">
    <citation type="journal article" date="2024" name="Nat. Commun.">
        <title>Phylogenomics reveals the evolutionary origins of lichenization in chlorophyte algae.</title>
        <authorList>
            <person name="Puginier C."/>
            <person name="Libourel C."/>
            <person name="Otte J."/>
            <person name="Skaloud P."/>
            <person name="Haon M."/>
            <person name="Grisel S."/>
            <person name="Petersen M."/>
            <person name="Berrin J.G."/>
            <person name="Delaux P.M."/>
            <person name="Dal Grande F."/>
            <person name="Keller J."/>
        </authorList>
    </citation>
    <scope>NUCLEOTIDE SEQUENCE [LARGE SCALE GENOMIC DNA]</scope>
    <source>
        <strain evidence="6 7">SAG 2043</strain>
    </source>
</reference>
<dbReference type="Pfam" id="PF01975">
    <property type="entry name" value="SurE"/>
    <property type="match status" value="1"/>
</dbReference>
<proteinExistence type="inferred from homology"/>
<name>A0AAW1QEE5_9CHLO</name>
<dbReference type="AlphaFoldDB" id="A0AAW1QEE5"/>
<dbReference type="Gene3D" id="3.40.1210.10">
    <property type="entry name" value="Survival protein SurE-like phosphatase/nucleotidase"/>
    <property type="match status" value="1"/>
</dbReference>